<protein>
    <recommendedName>
        <fullName evidence="2">histidine kinase</fullName>
        <ecNumber evidence="2">2.7.13.3</ecNumber>
    </recommendedName>
</protein>
<dbReference type="SUPFAM" id="SSF55874">
    <property type="entry name" value="ATPase domain of HSP90 chaperone/DNA topoisomerase II/histidine kinase"/>
    <property type="match status" value="1"/>
</dbReference>
<dbReference type="SMART" id="SM00387">
    <property type="entry name" value="HATPase_c"/>
    <property type="match status" value="1"/>
</dbReference>
<evidence type="ECO:0000256" key="7">
    <source>
        <dbReference type="ARBA" id="ARBA00022840"/>
    </source>
</evidence>
<evidence type="ECO:0000256" key="1">
    <source>
        <dbReference type="ARBA" id="ARBA00000085"/>
    </source>
</evidence>
<keyword evidence="10" id="KW-0812">Transmembrane</keyword>
<dbReference type="EC" id="2.7.13.3" evidence="2"/>
<dbReference type="InterPro" id="IPR036890">
    <property type="entry name" value="HATPase_C_sf"/>
</dbReference>
<keyword evidence="10" id="KW-0472">Membrane</keyword>
<gene>
    <name evidence="12" type="ORF">GCM10009836_11090</name>
</gene>
<evidence type="ECO:0000256" key="5">
    <source>
        <dbReference type="ARBA" id="ARBA00022741"/>
    </source>
</evidence>
<feature type="transmembrane region" description="Helical" evidence="10">
    <location>
        <begin position="46"/>
        <end position="64"/>
    </location>
</feature>
<keyword evidence="5" id="KW-0547">Nucleotide-binding</keyword>
<dbReference type="CDD" id="cd16917">
    <property type="entry name" value="HATPase_UhpB-NarQ-NarX-like"/>
    <property type="match status" value="1"/>
</dbReference>
<evidence type="ECO:0000256" key="9">
    <source>
        <dbReference type="SAM" id="MobiDB-lite"/>
    </source>
</evidence>
<keyword evidence="6 12" id="KW-0418">Kinase</keyword>
<dbReference type="InterPro" id="IPR003594">
    <property type="entry name" value="HATPase_dom"/>
</dbReference>
<evidence type="ECO:0000313" key="12">
    <source>
        <dbReference type="EMBL" id="GAA1834587.1"/>
    </source>
</evidence>
<keyword evidence="4" id="KW-0808">Transferase</keyword>
<dbReference type="InterPro" id="IPR011712">
    <property type="entry name" value="Sig_transdc_His_kin_sub3_dim/P"/>
</dbReference>
<sequence>MTRVREVWARAWQGVPHTLLLPAVFLVISLVVAIGLPRFGPRPEPADGLGIALIVVSYLLTVLRKANPPAVLVACVVLFLLYIGLGNPMGPVVVATLIALSQAVIRGHRMIAYSTTVVGVLAAITLAATVRGGGTGVLTGSIPLLAWLAAYIAICELWRARRERKAQARAAEEEALRRRGGEERLRIARDLHDVLGHHVSLINVQAGVALYLLDDDPEQARAALATIKESSRDLLREMRSTLGVLRGVDEAPPTAPTAGLSVLDRLVADNAAAGLTVETTVDAEALPPSVDLAAYRIVQEALTNVRKHSGAGHAAVRITRADGAVRILVDDDGRGPAAQPGTGSGSGSGKGNGLAGMRERATALGGTLETGPAPGGGFRVAAVLPVGGDA</sequence>
<dbReference type="Pfam" id="PF07730">
    <property type="entry name" value="HisKA_3"/>
    <property type="match status" value="1"/>
</dbReference>
<dbReference type="Pfam" id="PF02518">
    <property type="entry name" value="HATPase_c"/>
    <property type="match status" value="1"/>
</dbReference>
<evidence type="ECO:0000256" key="6">
    <source>
        <dbReference type="ARBA" id="ARBA00022777"/>
    </source>
</evidence>
<organism evidence="12 13">
    <name type="scientific">Pseudonocardia ailaonensis</name>
    <dbReference type="NCBI Taxonomy" id="367279"/>
    <lineage>
        <taxon>Bacteria</taxon>
        <taxon>Bacillati</taxon>
        <taxon>Actinomycetota</taxon>
        <taxon>Actinomycetes</taxon>
        <taxon>Pseudonocardiales</taxon>
        <taxon>Pseudonocardiaceae</taxon>
        <taxon>Pseudonocardia</taxon>
    </lineage>
</organism>
<dbReference type="Proteomes" id="UP001500449">
    <property type="component" value="Unassembled WGS sequence"/>
</dbReference>
<evidence type="ECO:0000256" key="3">
    <source>
        <dbReference type="ARBA" id="ARBA00022553"/>
    </source>
</evidence>
<comment type="catalytic activity">
    <reaction evidence="1">
        <text>ATP + protein L-histidine = ADP + protein N-phospho-L-histidine.</text>
        <dbReference type="EC" id="2.7.13.3"/>
    </reaction>
</comment>
<keyword evidence="8" id="KW-0902">Two-component regulatory system</keyword>
<evidence type="ECO:0000256" key="4">
    <source>
        <dbReference type="ARBA" id="ARBA00022679"/>
    </source>
</evidence>
<reference evidence="12 13" key="1">
    <citation type="journal article" date="2019" name="Int. J. Syst. Evol. Microbiol.">
        <title>The Global Catalogue of Microorganisms (GCM) 10K type strain sequencing project: providing services to taxonomists for standard genome sequencing and annotation.</title>
        <authorList>
            <consortium name="The Broad Institute Genomics Platform"/>
            <consortium name="The Broad Institute Genome Sequencing Center for Infectious Disease"/>
            <person name="Wu L."/>
            <person name="Ma J."/>
        </authorList>
    </citation>
    <scope>NUCLEOTIDE SEQUENCE [LARGE SCALE GENOMIC DNA]</scope>
    <source>
        <strain evidence="12 13">JCM 16009</strain>
    </source>
</reference>
<feature type="transmembrane region" description="Helical" evidence="10">
    <location>
        <begin position="136"/>
        <end position="158"/>
    </location>
</feature>
<keyword evidence="13" id="KW-1185">Reference proteome</keyword>
<dbReference type="RefSeq" id="WP_344413002.1">
    <property type="nucleotide sequence ID" value="NZ_BAAAQK010000003.1"/>
</dbReference>
<feature type="domain" description="Histidine kinase/HSP90-like ATPase" evidence="11">
    <location>
        <begin position="289"/>
        <end position="388"/>
    </location>
</feature>
<dbReference type="GO" id="GO:0016301">
    <property type="term" value="F:kinase activity"/>
    <property type="evidence" value="ECO:0007669"/>
    <property type="project" value="UniProtKB-KW"/>
</dbReference>
<dbReference type="PANTHER" id="PTHR24421:SF10">
    <property type="entry name" value="NITRATE_NITRITE SENSOR PROTEIN NARQ"/>
    <property type="match status" value="1"/>
</dbReference>
<dbReference type="PANTHER" id="PTHR24421">
    <property type="entry name" value="NITRATE/NITRITE SENSOR PROTEIN NARX-RELATED"/>
    <property type="match status" value="1"/>
</dbReference>
<dbReference type="InterPro" id="IPR050482">
    <property type="entry name" value="Sensor_HK_TwoCompSys"/>
</dbReference>
<dbReference type="Gene3D" id="1.20.5.1930">
    <property type="match status" value="1"/>
</dbReference>
<keyword evidence="10" id="KW-1133">Transmembrane helix</keyword>
<evidence type="ECO:0000256" key="2">
    <source>
        <dbReference type="ARBA" id="ARBA00012438"/>
    </source>
</evidence>
<proteinExistence type="predicted"/>
<name>A0ABN2MQU2_9PSEU</name>
<keyword evidence="3" id="KW-0597">Phosphoprotein</keyword>
<feature type="transmembrane region" description="Helical" evidence="10">
    <location>
        <begin position="20"/>
        <end position="39"/>
    </location>
</feature>
<dbReference type="EMBL" id="BAAAQK010000003">
    <property type="protein sequence ID" value="GAA1834587.1"/>
    <property type="molecule type" value="Genomic_DNA"/>
</dbReference>
<feature type="transmembrane region" description="Helical" evidence="10">
    <location>
        <begin position="70"/>
        <end position="98"/>
    </location>
</feature>
<dbReference type="Gene3D" id="3.30.565.10">
    <property type="entry name" value="Histidine kinase-like ATPase, C-terminal domain"/>
    <property type="match status" value="1"/>
</dbReference>
<keyword evidence="7" id="KW-0067">ATP-binding</keyword>
<accession>A0ABN2MQU2</accession>
<evidence type="ECO:0000256" key="8">
    <source>
        <dbReference type="ARBA" id="ARBA00023012"/>
    </source>
</evidence>
<evidence type="ECO:0000259" key="11">
    <source>
        <dbReference type="SMART" id="SM00387"/>
    </source>
</evidence>
<feature type="compositionally biased region" description="Gly residues" evidence="9">
    <location>
        <begin position="342"/>
        <end position="354"/>
    </location>
</feature>
<evidence type="ECO:0000313" key="13">
    <source>
        <dbReference type="Proteomes" id="UP001500449"/>
    </source>
</evidence>
<evidence type="ECO:0000256" key="10">
    <source>
        <dbReference type="SAM" id="Phobius"/>
    </source>
</evidence>
<feature type="region of interest" description="Disordered" evidence="9">
    <location>
        <begin position="330"/>
        <end position="355"/>
    </location>
</feature>
<feature type="transmembrane region" description="Helical" evidence="10">
    <location>
        <begin position="110"/>
        <end position="130"/>
    </location>
</feature>
<comment type="caution">
    <text evidence="12">The sequence shown here is derived from an EMBL/GenBank/DDBJ whole genome shotgun (WGS) entry which is preliminary data.</text>
</comment>